<feature type="chain" id="PRO_5046511384" description="DUF945 domain-containing protein" evidence="1">
    <location>
        <begin position="28"/>
        <end position="397"/>
    </location>
</feature>
<reference evidence="2 3" key="1">
    <citation type="submission" date="2023-10" db="EMBL/GenBank/DDBJ databases">
        <authorList>
            <person name="Venkata Ramana C."/>
            <person name="Sasikala C."/>
            <person name="Dhurka M."/>
        </authorList>
    </citation>
    <scope>NUCLEOTIDE SEQUENCE [LARGE SCALE GENOMIC DNA]</scope>
    <source>
        <strain evidence="2 3">KCTC 32151</strain>
    </source>
</reference>
<evidence type="ECO:0000313" key="2">
    <source>
        <dbReference type="EMBL" id="MDV6226231.1"/>
    </source>
</evidence>
<evidence type="ECO:0008006" key="4">
    <source>
        <dbReference type="Google" id="ProtNLM"/>
    </source>
</evidence>
<evidence type="ECO:0000256" key="1">
    <source>
        <dbReference type="SAM" id="SignalP"/>
    </source>
</evidence>
<name>A0ABU4AJ02_9HYPH</name>
<gene>
    <name evidence="2" type="ORF">R2G56_08030</name>
</gene>
<comment type="caution">
    <text evidence="2">The sequence shown here is derived from an EMBL/GenBank/DDBJ whole genome shotgun (WGS) entry which is preliminary data.</text>
</comment>
<accession>A0ABU4AJ02</accession>
<dbReference type="EMBL" id="JAWLIP010000003">
    <property type="protein sequence ID" value="MDV6226231.1"/>
    <property type="molecule type" value="Genomic_DNA"/>
</dbReference>
<proteinExistence type="predicted"/>
<organism evidence="2 3">
    <name type="scientific">Nitratireductor aquimarinus</name>
    <dbReference type="NCBI Taxonomy" id="889300"/>
    <lineage>
        <taxon>Bacteria</taxon>
        <taxon>Pseudomonadati</taxon>
        <taxon>Pseudomonadota</taxon>
        <taxon>Alphaproteobacteria</taxon>
        <taxon>Hyphomicrobiales</taxon>
        <taxon>Phyllobacteriaceae</taxon>
        <taxon>Nitratireductor</taxon>
    </lineage>
</organism>
<evidence type="ECO:0000313" key="3">
    <source>
        <dbReference type="Proteomes" id="UP001185659"/>
    </source>
</evidence>
<dbReference type="RefSeq" id="WP_317560934.1">
    <property type="nucleotide sequence ID" value="NZ_JAWLIP010000003.1"/>
</dbReference>
<feature type="signal peptide" evidence="1">
    <location>
        <begin position="1"/>
        <end position="27"/>
    </location>
</feature>
<keyword evidence="1" id="KW-0732">Signal</keyword>
<protein>
    <recommendedName>
        <fullName evidence="4">DUF945 domain-containing protein</fullName>
    </recommendedName>
</protein>
<keyword evidence="3" id="KW-1185">Reference proteome</keyword>
<sequence>MLSHATKLKTLSLAALLSATALQSAQAWEADEVAARYKTLLGDQGVEAEWTAARKDGDSIVLEGASFGVADVDKKANLGDLVLEDVSETDTVYEIGRVAVDDFQQSEDDFDIALKGVSIEGLILPKEAEDAPYGGLMQYRRFALESARVGKNGDEPIFTLGNLVADTDLGDGANKMSFEGSAESFSLDLSKLTDSREAHEQLKEYGYEQLSGRVDMAGSWTLDDGRMQVSRYDLKLDNAGTLAITADISGYTPQFLRTLQEMQEKMENGTEEQQQAQGLAMLGLMQQLNLHGASIRFSDASLTGKLIAYVAAQQGVKPEDVANQAKAIVPLMAGQYLGPDLTQSLAKAVTTYLDDPRNLTISIAPEEPMPFAVLMGTAMGSPEALAKQVGLQVLANQ</sequence>
<dbReference type="Proteomes" id="UP001185659">
    <property type="component" value="Unassembled WGS sequence"/>
</dbReference>